<keyword evidence="5" id="KW-1185">Reference proteome</keyword>
<comment type="similarity">
    <text evidence="1 2">Belongs to the BolA/IbaG family.</text>
</comment>
<evidence type="ECO:0000256" key="2">
    <source>
        <dbReference type="RuleBase" id="RU003860"/>
    </source>
</evidence>
<evidence type="ECO:0000313" key="5">
    <source>
        <dbReference type="Proteomes" id="UP000794436"/>
    </source>
</evidence>
<protein>
    <recommendedName>
        <fullName evidence="6">Bola-like protein</fullName>
    </recommendedName>
</protein>
<feature type="compositionally biased region" description="Polar residues" evidence="3">
    <location>
        <begin position="10"/>
        <end position="20"/>
    </location>
</feature>
<dbReference type="AlphaFoldDB" id="A0A8K1C935"/>
<dbReference type="EMBL" id="SPLM01000110">
    <property type="protein sequence ID" value="TMW58822.1"/>
    <property type="molecule type" value="Genomic_DNA"/>
</dbReference>
<comment type="caution">
    <text evidence="4">The sequence shown here is derived from an EMBL/GenBank/DDBJ whole genome shotgun (WGS) entry which is preliminary data.</text>
</comment>
<proteinExistence type="inferred from homology"/>
<gene>
    <name evidence="4" type="ORF">Poli38472_006967</name>
</gene>
<accession>A0A8K1C935</accession>
<dbReference type="GO" id="GO:0005759">
    <property type="term" value="C:mitochondrial matrix"/>
    <property type="evidence" value="ECO:0007669"/>
    <property type="project" value="TreeGrafter"/>
</dbReference>
<dbReference type="PIRSF" id="PIRSF003113">
    <property type="entry name" value="BolA"/>
    <property type="match status" value="1"/>
</dbReference>
<dbReference type="Pfam" id="PF01722">
    <property type="entry name" value="BolA"/>
    <property type="match status" value="1"/>
</dbReference>
<dbReference type="Gene3D" id="3.30.300.90">
    <property type="entry name" value="BolA-like"/>
    <property type="match status" value="1"/>
</dbReference>
<dbReference type="Proteomes" id="UP000794436">
    <property type="component" value="Unassembled WGS sequence"/>
</dbReference>
<dbReference type="PANTHER" id="PTHR46188:SF1">
    <property type="entry name" value="BOLA-LIKE PROTEIN 3"/>
    <property type="match status" value="1"/>
</dbReference>
<evidence type="ECO:0000256" key="3">
    <source>
        <dbReference type="SAM" id="MobiDB-lite"/>
    </source>
</evidence>
<reference evidence="4" key="1">
    <citation type="submission" date="2019-03" db="EMBL/GenBank/DDBJ databases">
        <title>Long read genome sequence of the mycoparasitic Pythium oligandrum ATCC 38472 isolated from sugarbeet rhizosphere.</title>
        <authorList>
            <person name="Gaulin E."/>
        </authorList>
    </citation>
    <scope>NUCLEOTIDE SEQUENCE</scope>
    <source>
        <strain evidence="4">ATCC 38472_TT</strain>
    </source>
</reference>
<name>A0A8K1C935_PYTOL</name>
<dbReference type="PANTHER" id="PTHR46188">
    <property type="entry name" value="BOLA-LIKE PROTEIN 3"/>
    <property type="match status" value="1"/>
</dbReference>
<feature type="region of interest" description="Disordered" evidence="3">
    <location>
        <begin position="1"/>
        <end position="25"/>
    </location>
</feature>
<dbReference type="SUPFAM" id="SSF82657">
    <property type="entry name" value="BolA-like"/>
    <property type="match status" value="1"/>
</dbReference>
<evidence type="ECO:0008006" key="6">
    <source>
        <dbReference type="Google" id="ProtNLM"/>
    </source>
</evidence>
<sequence>MWGALRRGLTPSQRSSSQGLSAMRRMLSTKSEAELAMQASLESQLEATHVKVLDVSGGCGAMYDIEIVSPRFVGQSRVKQHRMVNEALKNEIKEMHGLTIRTLTPEQFAAKQ</sequence>
<dbReference type="InterPro" id="IPR036065">
    <property type="entry name" value="BolA-like_sf"/>
</dbReference>
<dbReference type="InterPro" id="IPR052275">
    <property type="entry name" value="Mt_Fe-S_assembly_factor"/>
</dbReference>
<evidence type="ECO:0000256" key="1">
    <source>
        <dbReference type="ARBA" id="ARBA00005578"/>
    </source>
</evidence>
<organism evidence="4 5">
    <name type="scientific">Pythium oligandrum</name>
    <name type="common">Mycoparasitic fungus</name>
    <dbReference type="NCBI Taxonomy" id="41045"/>
    <lineage>
        <taxon>Eukaryota</taxon>
        <taxon>Sar</taxon>
        <taxon>Stramenopiles</taxon>
        <taxon>Oomycota</taxon>
        <taxon>Peronosporomycetes</taxon>
        <taxon>Pythiales</taxon>
        <taxon>Pythiaceae</taxon>
        <taxon>Pythium</taxon>
    </lineage>
</organism>
<dbReference type="InterPro" id="IPR002634">
    <property type="entry name" value="BolA"/>
</dbReference>
<evidence type="ECO:0000313" key="4">
    <source>
        <dbReference type="EMBL" id="TMW58822.1"/>
    </source>
</evidence>
<dbReference type="OrthoDB" id="203381at2759"/>